<comment type="caution">
    <text evidence="11">The sequence shown here is derived from an EMBL/GenBank/DDBJ whole genome shotgun (WGS) entry which is preliminary data.</text>
</comment>
<sequence length="587" mass="65634">MHLNRVMLLTIDKTTITLIPRFRVTRDDHSTWTLHIQDVHPEDTGYYVCQVNMEPVINQVGYLQVVVPPQFVDEESSPSHVSVQESNDVRLVCRATGVPKPTIRWTREDALPITTAKGTKVDQIDSMELLLKGVTRKDMGAYLCIARNKVPPSISKRIVLEVQFQPHISVPTQLVGAPVGTAVTLECKVAAFPNAVHFWRFNDQLLINSSRQETREIQEGYTTTMKLSLNAIKTSDFGTYICAAKNSLGETESNVRLYEINVHRGSEKKQDVSSHNNELVPPEQHKDSGSLEGWDKPNEFRSDLDAGSPSYTLEDFSMRGRGPVSPLGGAGTSLGTSGRTGYGPHSGSNSASREDIANRSSSIHLLVPTPDSQFGDEFVFLVRYHERSGRYQASTIYRMVFDEAVCDHFAKGQRDSNPLSPDFVPSIFHHTSNHKRRQRHQAMETFEKRKRRGALFLQTVFKAQLNMTEECNTSNTSPGGDVPPQHPNVYSITGLSSKPPIGVALPESAKGQCIHARPTARCYHEGGWLDVLLVLTIRLQRKIIEPYGSYECSVWWQGSQKDCLELIVLQGIVQYQGWIVVPLSLLI</sequence>
<dbReference type="PANTHER" id="PTHR12231:SF253">
    <property type="entry name" value="DPR-INTERACTING PROTEIN ETA, ISOFORM B-RELATED"/>
    <property type="match status" value="1"/>
</dbReference>
<keyword evidence="5" id="KW-0472">Membrane</keyword>
<dbReference type="InterPro" id="IPR003598">
    <property type="entry name" value="Ig_sub2"/>
</dbReference>
<dbReference type="GO" id="GO:0043005">
    <property type="term" value="C:neuron projection"/>
    <property type="evidence" value="ECO:0007669"/>
    <property type="project" value="TreeGrafter"/>
</dbReference>
<dbReference type="Proteomes" id="UP001292094">
    <property type="component" value="Unassembled WGS sequence"/>
</dbReference>
<dbReference type="SUPFAM" id="SSF48726">
    <property type="entry name" value="Immunoglobulin"/>
    <property type="match status" value="3"/>
</dbReference>
<keyword evidence="3" id="KW-0732">Signal</keyword>
<evidence type="ECO:0000256" key="7">
    <source>
        <dbReference type="ARBA" id="ARBA00023180"/>
    </source>
</evidence>
<feature type="domain" description="Ig-like" evidence="10">
    <location>
        <begin position="69"/>
        <end position="155"/>
    </location>
</feature>
<keyword evidence="8" id="KW-0393">Immunoglobulin domain</keyword>
<evidence type="ECO:0000256" key="2">
    <source>
        <dbReference type="ARBA" id="ARBA00022475"/>
    </source>
</evidence>
<accession>A0AAE1QFE1</accession>
<keyword evidence="2" id="KW-1003">Cell membrane</keyword>
<dbReference type="InterPro" id="IPR051170">
    <property type="entry name" value="Neural/epithelial_adhesion"/>
</dbReference>
<dbReference type="GO" id="GO:0005886">
    <property type="term" value="C:plasma membrane"/>
    <property type="evidence" value="ECO:0007669"/>
    <property type="project" value="UniProtKB-SubCell"/>
</dbReference>
<evidence type="ECO:0000256" key="8">
    <source>
        <dbReference type="ARBA" id="ARBA00023319"/>
    </source>
</evidence>
<feature type="domain" description="Ig-like" evidence="10">
    <location>
        <begin position="166"/>
        <end position="258"/>
    </location>
</feature>
<evidence type="ECO:0000256" key="9">
    <source>
        <dbReference type="SAM" id="MobiDB-lite"/>
    </source>
</evidence>
<dbReference type="Pfam" id="PF13927">
    <property type="entry name" value="Ig_3"/>
    <property type="match status" value="2"/>
</dbReference>
<dbReference type="SMART" id="SM00409">
    <property type="entry name" value="IG"/>
    <property type="match status" value="3"/>
</dbReference>
<dbReference type="InterPro" id="IPR013783">
    <property type="entry name" value="Ig-like_fold"/>
</dbReference>
<evidence type="ECO:0000256" key="3">
    <source>
        <dbReference type="ARBA" id="ARBA00022729"/>
    </source>
</evidence>
<proteinExistence type="predicted"/>
<keyword evidence="6" id="KW-1015">Disulfide bond</keyword>
<feature type="compositionally biased region" description="Low complexity" evidence="9">
    <location>
        <begin position="333"/>
        <end position="343"/>
    </location>
</feature>
<gene>
    <name evidence="11" type="ORF">Pmani_003559</name>
</gene>
<reference evidence="11" key="1">
    <citation type="submission" date="2023-11" db="EMBL/GenBank/DDBJ databases">
        <title>Genome assemblies of two species of porcelain crab, Petrolisthes cinctipes and Petrolisthes manimaculis (Anomura: Porcellanidae).</title>
        <authorList>
            <person name="Angst P."/>
        </authorList>
    </citation>
    <scope>NUCLEOTIDE SEQUENCE</scope>
    <source>
        <strain evidence="11">PB745_02</strain>
        <tissue evidence="11">Gill</tissue>
    </source>
</reference>
<dbReference type="Gene3D" id="2.60.40.10">
    <property type="entry name" value="Immunoglobulins"/>
    <property type="match status" value="3"/>
</dbReference>
<dbReference type="AlphaFoldDB" id="A0AAE1QFE1"/>
<keyword evidence="4" id="KW-0677">Repeat</keyword>
<organism evidence="11 12">
    <name type="scientific">Petrolisthes manimaculis</name>
    <dbReference type="NCBI Taxonomy" id="1843537"/>
    <lineage>
        <taxon>Eukaryota</taxon>
        <taxon>Metazoa</taxon>
        <taxon>Ecdysozoa</taxon>
        <taxon>Arthropoda</taxon>
        <taxon>Crustacea</taxon>
        <taxon>Multicrustacea</taxon>
        <taxon>Malacostraca</taxon>
        <taxon>Eumalacostraca</taxon>
        <taxon>Eucarida</taxon>
        <taxon>Decapoda</taxon>
        <taxon>Pleocyemata</taxon>
        <taxon>Anomura</taxon>
        <taxon>Galatheoidea</taxon>
        <taxon>Porcellanidae</taxon>
        <taxon>Petrolisthes</taxon>
    </lineage>
</organism>
<feature type="region of interest" description="Disordered" evidence="9">
    <location>
        <begin position="265"/>
        <end position="354"/>
    </location>
</feature>
<evidence type="ECO:0000313" key="11">
    <source>
        <dbReference type="EMBL" id="KAK4325854.1"/>
    </source>
</evidence>
<dbReference type="EMBL" id="JAWZYT010000260">
    <property type="protein sequence ID" value="KAK4325854.1"/>
    <property type="molecule type" value="Genomic_DNA"/>
</dbReference>
<evidence type="ECO:0000256" key="6">
    <source>
        <dbReference type="ARBA" id="ARBA00023157"/>
    </source>
</evidence>
<evidence type="ECO:0000256" key="4">
    <source>
        <dbReference type="ARBA" id="ARBA00022737"/>
    </source>
</evidence>
<evidence type="ECO:0000256" key="1">
    <source>
        <dbReference type="ARBA" id="ARBA00004236"/>
    </source>
</evidence>
<comment type="subcellular location">
    <subcellularLocation>
        <location evidence="1">Cell membrane</location>
    </subcellularLocation>
</comment>
<dbReference type="InterPro" id="IPR036179">
    <property type="entry name" value="Ig-like_dom_sf"/>
</dbReference>
<keyword evidence="12" id="KW-1185">Reference proteome</keyword>
<dbReference type="FunFam" id="2.60.40.10:FF:000328">
    <property type="entry name" value="CLUMA_CG000981, isoform A"/>
    <property type="match status" value="1"/>
</dbReference>
<feature type="compositionally biased region" description="Basic and acidic residues" evidence="9">
    <location>
        <begin position="283"/>
        <end position="304"/>
    </location>
</feature>
<dbReference type="SMART" id="SM00408">
    <property type="entry name" value="IGc2"/>
    <property type="match status" value="2"/>
</dbReference>
<evidence type="ECO:0000256" key="5">
    <source>
        <dbReference type="ARBA" id="ARBA00023136"/>
    </source>
</evidence>
<dbReference type="FunFam" id="2.60.40.10:FF:000032">
    <property type="entry name" value="palladin isoform X1"/>
    <property type="match status" value="1"/>
</dbReference>
<keyword evidence="7" id="KW-0325">Glycoprotein</keyword>
<dbReference type="InterPro" id="IPR007110">
    <property type="entry name" value="Ig-like_dom"/>
</dbReference>
<dbReference type="PROSITE" id="PS50835">
    <property type="entry name" value="IG_LIKE"/>
    <property type="match status" value="2"/>
</dbReference>
<name>A0AAE1QFE1_9EUCA</name>
<evidence type="ECO:0000259" key="10">
    <source>
        <dbReference type="PROSITE" id="PS50835"/>
    </source>
</evidence>
<evidence type="ECO:0000313" key="12">
    <source>
        <dbReference type="Proteomes" id="UP001292094"/>
    </source>
</evidence>
<protein>
    <recommendedName>
        <fullName evidence="10">Ig-like domain-containing protein</fullName>
    </recommendedName>
</protein>
<dbReference type="PANTHER" id="PTHR12231">
    <property type="entry name" value="CTX-RELATED TYPE I TRANSMEMBRANE PROTEIN"/>
    <property type="match status" value="1"/>
</dbReference>
<dbReference type="InterPro" id="IPR003599">
    <property type="entry name" value="Ig_sub"/>
</dbReference>